<dbReference type="Proteomes" id="UP001231109">
    <property type="component" value="Unassembled WGS sequence"/>
</dbReference>
<evidence type="ECO:0008006" key="3">
    <source>
        <dbReference type="Google" id="ProtNLM"/>
    </source>
</evidence>
<comment type="caution">
    <text evidence="1">The sequence shown here is derived from an EMBL/GenBank/DDBJ whole genome shotgun (WGS) entry which is preliminary data.</text>
</comment>
<dbReference type="EMBL" id="JAPJDZ010000072">
    <property type="protein sequence ID" value="MDP5137855.1"/>
    <property type="molecule type" value="Genomic_DNA"/>
</dbReference>
<accession>A0ABT9I394</accession>
<protein>
    <recommendedName>
        <fullName evidence="3">Mobile element protein</fullName>
    </recommendedName>
</protein>
<dbReference type="RefSeq" id="WP_305977059.1">
    <property type="nucleotide sequence ID" value="NZ_JAPJDZ010000072.1"/>
</dbReference>
<proteinExistence type="predicted"/>
<organism evidence="1 2">
    <name type="scientific">Rheinheimera baltica</name>
    <dbReference type="NCBI Taxonomy" id="67576"/>
    <lineage>
        <taxon>Bacteria</taxon>
        <taxon>Pseudomonadati</taxon>
        <taxon>Pseudomonadota</taxon>
        <taxon>Gammaproteobacteria</taxon>
        <taxon>Chromatiales</taxon>
        <taxon>Chromatiaceae</taxon>
        <taxon>Rheinheimera</taxon>
    </lineage>
</organism>
<reference evidence="1 2" key="1">
    <citation type="submission" date="2022-11" db="EMBL/GenBank/DDBJ databases">
        <title>Viruses from the air-sea interface of a natural surface slick.</title>
        <authorList>
            <person name="Rahlff J."/>
            <person name="Holmfeldt K."/>
        </authorList>
    </citation>
    <scope>NUCLEOTIDE SEQUENCE [LARGE SCALE GENOMIC DNA]</scope>
    <source>
        <strain evidence="1 2">SMS4</strain>
    </source>
</reference>
<evidence type="ECO:0000313" key="1">
    <source>
        <dbReference type="EMBL" id="MDP5137855.1"/>
    </source>
</evidence>
<sequence>MATRAYRNATQWQQLIDLWRTSELSITEFCQTHQLSTMSFTNGGNVWQRKLSIFKPTRTLSLLIYPLLQIKVVPAGISSCRWVMALNFPLASNNVYSCGSPKNLAVYHGCGYA</sequence>
<evidence type="ECO:0000313" key="2">
    <source>
        <dbReference type="Proteomes" id="UP001231109"/>
    </source>
</evidence>
<keyword evidence="2" id="KW-1185">Reference proteome</keyword>
<name>A0ABT9I394_9GAMM</name>
<dbReference type="NCBIfam" id="NF047593">
    <property type="entry name" value="IS66_ISAeme5_TnpA"/>
    <property type="match status" value="1"/>
</dbReference>
<gene>
    <name evidence="1" type="ORF">ORJ04_18030</name>
</gene>